<keyword evidence="2" id="KW-1185">Reference proteome</keyword>
<dbReference type="AlphaFoldDB" id="A0A2G8KY81"/>
<evidence type="ECO:0000313" key="2">
    <source>
        <dbReference type="Proteomes" id="UP000230750"/>
    </source>
</evidence>
<protein>
    <submittedName>
        <fullName evidence="1">Uncharacterized protein</fullName>
    </submittedName>
</protein>
<proteinExistence type="predicted"/>
<organism evidence="1 2">
    <name type="scientific">Stichopus japonicus</name>
    <name type="common">Sea cucumber</name>
    <dbReference type="NCBI Taxonomy" id="307972"/>
    <lineage>
        <taxon>Eukaryota</taxon>
        <taxon>Metazoa</taxon>
        <taxon>Echinodermata</taxon>
        <taxon>Eleutherozoa</taxon>
        <taxon>Echinozoa</taxon>
        <taxon>Holothuroidea</taxon>
        <taxon>Aspidochirotacea</taxon>
        <taxon>Aspidochirotida</taxon>
        <taxon>Stichopodidae</taxon>
        <taxon>Apostichopus</taxon>
    </lineage>
</organism>
<reference evidence="1 2" key="1">
    <citation type="journal article" date="2017" name="PLoS Biol.">
        <title>The sea cucumber genome provides insights into morphological evolution and visceral regeneration.</title>
        <authorList>
            <person name="Zhang X."/>
            <person name="Sun L."/>
            <person name="Yuan J."/>
            <person name="Sun Y."/>
            <person name="Gao Y."/>
            <person name="Zhang L."/>
            <person name="Li S."/>
            <person name="Dai H."/>
            <person name="Hamel J.F."/>
            <person name="Liu C."/>
            <person name="Yu Y."/>
            <person name="Liu S."/>
            <person name="Lin W."/>
            <person name="Guo K."/>
            <person name="Jin S."/>
            <person name="Xu P."/>
            <person name="Storey K.B."/>
            <person name="Huan P."/>
            <person name="Zhang T."/>
            <person name="Zhou Y."/>
            <person name="Zhang J."/>
            <person name="Lin C."/>
            <person name="Li X."/>
            <person name="Xing L."/>
            <person name="Huo D."/>
            <person name="Sun M."/>
            <person name="Wang L."/>
            <person name="Mercier A."/>
            <person name="Li F."/>
            <person name="Yang H."/>
            <person name="Xiang J."/>
        </authorList>
    </citation>
    <scope>NUCLEOTIDE SEQUENCE [LARGE SCALE GENOMIC DNA]</scope>
    <source>
        <strain evidence="1">Shaxun</strain>
        <tissue evidence="1">Muscle</tissue>
    </source>
</reference>
<comment type="caution">
    <text evidence="1">The sequence shown here is derived from an EMBL/GenBank/DDBJ whole genome shotgun (WGS) entry which is preliminary data.</text>
</comment>
<dbReference type="Proteomes" id="UP000230750">
    <property type="component" value="Unassembled WGS sequence"/>
</dbReference>
<gene>
    <name evidence="1" type="ORF">BSL78_10137</name>
</gene>
<sequence length="245" mass="27174">MFVRLATHLTDSHNVANRENRLQLLNQARTQKVQRSRSERGQKGGPSVIVRVPGCPSTALLRIDQHLRRCHGFEKSSQEYMLWLAAARATVPETDPTSPEKAKPSAHSKIPKKLDDKAVLDRFLSYEAAMVGGTGPNLKQAEQHRRQVEILLQRLEVNSIAGLVDPLSVQRLNEEVSRSAGVKPKAAKRTDLAAEQFQVALRPEIDRHGRKIASQIKDSILSSAEIGKLKRLATKEGIAMAGELF</sequence>
<accession>A0A2G8KY81</accession>
<dbReference type="EMBL" id="MRZV01000307">
    <property type="protein sequence ID" value="PIK52983.1"/>
    <property type="molecule type" value="Genomic_DNA"/>
</dbReference>
<evidence type="ECO:0000313" key="1">
    <source>
        <dbReference type="EMBL" id="PIK52983.1"/>
    </source>
</evidence>
<name>A0A2G8KY81_STIJA</name>